<reference evidence="2" key="1">
    <citation type="journal article" date="2022" name="bioRxiv">
        <title>Sequencing and chromosome-scale assembly of the giantPleurodeles waltlgenome.</title>
        <authorList>
            <person name="Brown T."/>
            <person name="Elewa A."/>
            <person name="Iarovenko S."/>
            <person name="Subramanian E."/>
            <person name="Araus A.J."/>
            <person name="Petzold A."/>
            <person name="Susuki M."/>
            <person name="Suzuki K.-i.T."/>
            <person name="Hayashi T."/>
            <person name="Toyoda A."/>
            <person name="Oliveira C."/>
            <person name="Osipova E."/>
            <person name="Leigh N.D."/>
            <person name="Simon A."/>
            <person name="Yun M.H."/>
        </authorList>
    </citation>
    <scope>NUCLEOTIDE SEQUENCE</scope>
    <source>
        <strain evidence="2">20211129_DDA</strain>
        <tissue evidence="2">Liver</tissue>
    </source>
</reference>
<name>A0AAV7VY76_PLEWA</name>
<evidence type="ECO:0000313" key="2">
    <source>
        <dbReference type="EMBL" id="KAJ1205587.1"/>
    </source>
</evidence>
<protein>
    <submittedName>
        <fullName evidence="2">Uncharacterized protein</fullName>
    </submittedName>
</protein>
<feature type="compositionally biased region" description="Basic and acidic residues" evidence="1">
    <location>
        <begin position="1"/>
        <end position="24"/>
    </location>
</feature>
<accession>A0AAV7VY76</accession>
<evidence type="ECO:0000256" key="1">
    <source>
        <dbReference type="SAM" id="MobiDB-lite"/>
    </source>
</evidence>
<proteinExistence type="predicted"/>
<dbReference type="Proteomes" id="UP001066276">
    <property type="component" value="Chromosome 1_2"/>
</dbReference>
<keyword evidence="3" id="KW-1185">Reference proteome</keyword>
<dbReference type="AlphaFoldDB" id="A0AAV7VY76"/>
<comment type="caution">
    <text evidence="2">The sequence shown here is derived from an EMBL/GenBank/DDBJ whole genome shotgun (WGS) entry which is preliminary data.</text>
</comment>
<sequence>MPERQMFEKQKHIADDDELTRERAGTSSKVHSSVLKGTKERQGYPAKEMGYKPEWKDLELTDDLDEYILDLGYDDDTDEFGILETTN</sequence>
<feature type="region of interest" description="Disordered" evidence="1">
    <location>
        <begin position="1"/>
        <end position="48"/>
    </location>
</feature>
<dbReference type="EMBL" id="JANPWB010000002">
    <property type="protein sequence ID" value="KAJ1205587.1"/>
    <property type="molecule type" value="Genomic_DNA"/>
</dbReference>
<gene>
    <name evidence="2" type="ORF">NDU88_001015</name>
</gene>
<evidence type="ECO:0000313" key="3">
    <source>
        <dbReference type="Proteomes" id="UP001066276"/>
    </source>
</evidence>
<organism evidence="2 3">
    <name type="scientific">Pleurodeles waltl</name>
    <name type="common">Iberian ribbed newt</name>
    <dbReference type="NCBI Taxonomy" id="8319"/>
    <lineage>
        <taxon>Eukaryota</taxon>
        <taxon>Metazoa</taxon>
        <taxon>Chordata</taxon>
        <taxon>Craniata</taxon>
        <taxon>Vertebrata</taxon>
        <taxon>Euteleostomi</taxon>
        <taxon>Amphibia</taxon>
        <taxon>Batrachia</taxon>
        <taxon>Caudata</taxon>
        <taxon>Salamandroidea</taxon>
        <taxon>Salamandridae</taxon>
        <taxon>Pleurodelinae</taxon>
        <taxon>Pleurodeles</taxon>
    </lineage>
</organism>